<protein>
    <submittedName>
        <fullName evidence="1">Uncharacterized protein</fullName>
    </submittedName>
</protein>
<dbReference type="AlphaFoldDB" id="X6M4N9"/>
<comment type="caution">
    <text evidence="1">The sequence shown here is derived from an EMBL/GenBank/DDBJ whole genome shotgun (WGS) entry which is preliminary data.</text>
</comment>
<gene>
    <name evidence="1" type="ORF">RFI_28771</name>
</gene>
<keyword evidence="2" id="KW-1185">Reference proteome</keyword>
<reference evidence="1 2" key="1">
    <citation type="journal article" date="2013" name="Curr. Biol.">
        <title>The Genome of the Foraminiferan Reticulomyxa filosa.</title>
        <authorList>
            <person name="Glockner G."/>
            <person name="Hulsmann N."/>
            <person name="Schleicher M."/>
            <person name="Noegel A.A."/>
            <person name="Eichinger L."/>
            <person name="Gallinger C."/>
            <person name="Pawlowski J."/>
            <person name="Sierra R."/>
            <person name="Euteneuer U."/>
            <person name="Pillet L."/>
            <person name="Moustafa A."/>
            <person name="Platzer M."/>
            <person name="Groth M."/>
            <person name="Szafranski K."/>
            <person name="Schliwa M."/>
        </authorList>
    </citation>
    <scope>NUCLEOTIDE SEQUENCE [LARGE SCALE GENOMIC DNA]</scope>
</reference>
<organism evidence="1 2">
    <name type="scientific">Reticulomyxa filosa</name>
    <dbReference type="NCBI Taxonomy" id="46433"/>
    <lineage>
        <taxon>Eukaryota</taxon>
        <taxon>Sar</taxon>
        <taxon>Rhizaria</taxon>
        <taxon>Retaria</taxon>
        <taxon>Foraminifera</taxon>
        <taxon>Monothalamids</taxon>
        <taxon>Reticulomyxidae</taxon>
        <taxon>Reticulomyxa</taxon>
    </lineage>
</organism>
<dbReference type="EMBL" id="ASPP01024858">
    <property type="protein sequence ID" value="ETO08616.1"/>
    <property type="molecule type" value="Genomic_DNA"/>
</dbReference>
<dbReference type="Proteomes" id="UP000023152">
    <property type="component" value="Unassembled WGS sequence"/>
</dbReference>
<proteinExistence type="predicted"/>
<evidence type="ECO:0000313" key="1">
    <source>
        <dbReference type="EMBL" id="ETO08616.1"/>
    </source>
</evidence>
<evidence type="ECO:0000313" key="2">
    <source>
        <dbReference type="Proteomes" id="UP000023152"/>
    </source>
</evidence>
<sequence length="253" mass="30264">MYKKITTSLKYKIETAKAYEKVINAFYKIKTNLPLPFAFVVRCGEYKNRVIFSMKQIEYAINYVKDKLMKDYVGARRSKFLIGSASKQLQKILINCNLWYWQQLEMTISNNIFKYRISLLFEICIRLKRADRYNIKLPKNKTFEQVYEKGLRELQVQLTTYWDHIIATMIYSKRSDLLDSWSCNVVARLMHLKPMSSNNYCYEMSLIVGYKDHSIYLNNKFKLLQPYVIAYVPCNSMDINQHKKWLKIISTMY</sequence>
<accession>X6M4N9</accession>
<name>X6M4N9_RETFI</name>